<dbReference type="EMBL" id="BART01015165">
    <property type="protein sequence ID" value="GAG80957.1"/>
    <property type="molecule type" value="Genomic_DNA"/>
</dbReference>
<accession>X1BIG2</accession>
<organism evidence="1">
    <name type="scientific">marine sediment metagenome</name>
    <dbReference type="NCBI Taxonomy" id="412755"/>
    <lineage>
        <taxon>unclassified sequences</taxon>
        <taxon>metagenomes</taxon>
        <taxon>ecological metagenomes</taxon>
    </lineage>
</organism>
<gene>
    <name evidence="1" type="ORF">S01H4_29526</name>
</gene>
<reference evidence="1" key="1">
    <citation type="journal article" date="2014" name="Front. Microbiol.">
        <title>High frequency of phylogenetically diverse reductive dehalogenase-homologous genes in deep subseafloor sedimentary metagenomes.</title>
        <authorList>
            <person name="Kawai M."/>
            <person name="Futagami T."/>
            <person name="Toyoda A."/>
            <person name="Takaki Y."/>
            <person name="Nishi S."/>
            <person name="Hori S."/>
            <person name="Arai W."/>
            <person name="Tsubouchi T."/>
            <person name="Morono Y."/>
            <person name="Uchiyama I."/>
            <person name="Ito T."/>
            <person name="Fujiyama A."/>
            <person name="Inagaki F."/>
            <person name="Takami H."/>
        </authorList>
    </citation>
    <scope>NUCLEOTIDE SEQUENCE</scope>
    <source>
        <strain evidence="1">Expedition CK06-06</strain>
    </source>
</reference>
<comment type="caution">
    <text evidence="1">The sequence shown here is derived from an EMBL/GenBank/DDBJ whole genome shotgun (WGS) entry which is preliminary data.</text>
</comment>
<protein>
    <submittedName>
        <fullName evidence="1">Uncharacterized protein</fullName>
    </submittedName>
</protein>
<proteinExistence type="predicted"/>
<sequence length="279" mass="32904">YFYPHYRKQEIYKWIIERIQFLLSYQKVWHAEPEMIHTRVYLIELLCEARQKKIYPIEKPFLKEQIVKGLGLLLDPISVDEPFWYYPSQAETSIFYTLLILVRILSVPEVWENQDWGNKINASLDRIVTISRDIGGVPMGIGCKEEKYITPDLGTTGLFLEALLLAGRSTSLNKVEYSPINMLEKLLQNYQTSTRNAETHTWGPFLFIHMFIKARRARLKQFIREVDPLLRRLQSDLFKQGELDNKVPNDIGALCGMDQAIKYLIKRDIEPRYKYLRRA</sequence>
<evidence type="ECO:0000313" key="1">
    <source>
        <dbReference type="EMBL" id="GAG80957.1"/>
    </source>
</evidence>
<dbReference type="AlphaFoldDB" id="X1BIG2"/>
<feature type="non-terminal residue" evidence="1">
    <location>
        <position position="1"/>
    </location>
</feature>
<name>X1BIG2_9ZZZZ</name>